<dbReference type="EMBL" id="BMKR01000015">
    <property type="protein sequence ID" value="GGF88281.1"/>
    <property type="molecule type" value="Genomic_DNA"/>
</dbReference>
<dbReference type="PANTHER" id="PTHR45528:SF1">
    <property type="entry name" value="SENSOR HISTIDINE KINASE CPXA"/>
    <property type="match status" value="1"/>
</dbReference>
<dbReference type="Pfam" id="PF00512">
    <property type="entry name" value="HisKA"/>
    <property type="match status" value="1"/>
</dbReference>
<dbReference type="InterPro" id="IPR005467">
    <property type="entry name" value="His_kinase_dom"/>
</dbReference>
<dbReference type="CDD" id="cd00075">
    <property type="entry name" value="HATPase"/>
    <property type="match status" value="1"/>
</dbReference>
<dbReference type="Gene3D" id="6.10.340.10">
    <property type="match status" value="1"/>
</dbReference>
<dbReference type="InterPro" id="IPR003594">
    <property type="entry name" value="HATPase_dom"/>
</dbReference>
<evidence type="ECO:0000256" key="10">
    <source>
        <dbReference type="ARBA" id="ARBA00022840"/>
    </source>
</evidence>
<feature type="domain" description="Histidine kinase" evidence="16">
    <location>
        <begin position="138"/>
        <end position="354"/>
    </location>
</feature>
<evidence type="ECO:0000256" key="15">
    <source>
        <dbReference type="SAM" id="Phobius"/>
    </source>
</evidence>
<dbReference type="GO" id="GO:0000155">
    <property type="term" value="F:phosphorelay sensor kinase activity"/>
    <property type="evidence" value="ECO:0007669"/>
    <property type="project" value="InterPro"/>
</dbReference>
<dbReference type="EC" id="2.7.13.3" evidence="3"/>
<evidence type="ECO:0000256" key="11">
    <source>
        <dbReference type="ARBA" id="ARBA00022989"/>
    </source>
</evidence>
<dbReference type="GO" id="GO:0005886">
    <property type="term" value="C:plasma membrane"/>
    <property type="evidence" value="ECO:0007669"/>
    <property type="project" value="UniProtKB-SubCell"/>
</dbReference>
<keyword evidence="12" id="KW-0902">Two-component regulatory system</keyword>
<dbReference type="PROSITE" id="PS50109">
    <property type="entry name" value="HIS_KIN"/>
    <property type="match status" value="1"/>
</dbReference>
<evidence type="ECO:0000256" key="2">
    <source>
        <dbReference type="ARBA" id="ARBA00004651"/>
    </source>
</evidence>
<gene>
    <name evidence="18" type="ORF">GCM10010912_36950</name>
</gene>
<dbReference type="InterPro" id="IPR004358">
    <property type="entry name" value="Sig_transdc_His_kin-like_C"/>
</dbReference>
<feature type="transmembrane region" description="Helical" evidence="15">
    <location>
        <begin position="43"/>
        <end position="65"/>
    </location>
</feature>
<keyword evidence="5" id="KW-0597">Phosphoprotein</keyword>
<evidence type="ECO:0000256" key="9">
    <source>
        <dbReference type="ARBA" id="ARBA00022777"/>
    </source>
</evidence>
<dbReference type="GO" id="GO:0005524">
    <property type="term" value="F:ATP binding"/>
    <property type="evidence" value="ECO:0007669"/>
    <property type="project" value="UniProtKB-KW"/>
</dbReference>
<comment type="caution">
    <text evidence="18">The sequence shown here is derived from an EMBL/GenBank/DDBJ whole genome shotgun (WGS) entry which is preliminary data.</text>
</comment>
<accession>A0A917CI80</accession>
<reference evidence="18" key="1">
    <citation type="journal article" date="2014" name="Int. J. Syst. Evol. Microbiol.">
        <title>Complete genome sequence of Corynebacterium casei LMG S-19264T (=DSM 44701T), isolated from a smear-ripened cheese.</title>
        <authorList>
            <consortium name="US DOE Joint Genome Institute (JGI-PGF)"/>
            <person name="Walter F."/>
            <person name="Albersmeier A."/>
            <person name="Kalinowski J."/>
            <person name="Ruckert C."/>
        </authorList>
    </citation>
    <scope>NUCLEOTIDE SEQUENCE</scope>
    <source>
        <strain evidence="18">CGMCC 1.16134</strain>
    </source>
</reference>
<keyword evidence="6" id="KW-0808">Transferase</keyword>
<dbReference type="InterPro" id="IPR036097">
    <property type="entry name" value="HisK_dim/P_sf"/>
</dbReference>
<keyword evidence="13 15" id="KW-0472">Membrane</keyword>
<evidence type="ECO:0000256" key="12">
    <source>
        <dbReference type="ARBA" id="ARBA00023012"/>
    </source>
</evidence>
<dbReference type="InterPro" id="IPR003661">
    <property type="entry name" value="HisK_dim/P_dom"/>
</dbReference>
<keyword evidence="8" id="KW-0547">Nucleotide-binding</keyword>
<evidence type="ECO:0000256" key="4">
    <source>
        <dbReference type="ARBA" id="ARBA00022475"/>
    </source>
</evidence>
<keyword evidence="9" id="KW-0418">Kinase</keyword>
<evidence type="ECO:0000256" key="8">
    <source>
        <dbReference type="ARBA" id="ARBA00022741"/>
    </source>
</evidence>
<evidence type="ECO:0000256" key="3">
    <source>
        <dbReference type="ARBA" id="ARBA00012438"/>
    </source>
</evidence>
<keyword evidence="10" id="KW-0067">ATP-binding</keyword>
<keyword evidence="19" id="KW-1185">Reference proteome</keyword>
<dbReference type="Gene3D" id="1.10.287.130">
    <property type="match status" value="1"/>
</dbReference>
<dbReference type="PRINTS" id="PR00344">
    <property type="entry name" value="BCTRLSENSOR"/>
</dbReference>
<proteinExistence type="predicted"/>
<dbReference type="InterPro" id="IPR050398">
    <property type="entry name" value="HssS/ArlS-like"/>
</dbReference>
<name>A0A917CI80_9BACL</name>
<keyword evidence="4" id="KW-1003">Cell membrane</keyword>
<comment type="catalytic activity">
    <reaction evidence="1">
        <text>ATP + protein L-histidine = ADP + protein N-phospho-L-histidine.</text>
        <dbReference type="EC" id="2.7.13.3"/>
    </reaction>
</comment>
<dbReference type="CDD" id="cd06225">
    <property type="entry name" value="HAMP"/>
    <property type="match status" value="1"/>
</dbReference>
<dbReference type="AlphaFoldDB" id="A0A917CI80"/>
<comment type="subcellular location">
    <subcellularLocation>
        <location evidence="2">Cell membrane</location>
        <topology evidence="2">Multi-pass membrane protein</topology>
    </subcellularLocation>
</comment>
<dbReference type="CDD" id="cd00082">
    <property type="entry name" value="HisKA"/>
    <property type="match status" value="1"/>
</dbReference>
<dbReference type="Proteomes" id="UP000637643">
    <property type="component" value="Unassembled WGS sequence"/>
</dbReference>
<keyword evidence="7 15" id="KW-0812">Transmembrane</keyword>
<dbReference type="Gene3D" id="3.30.565.10">
    <property type="entry name" value="Histidine kinase-like ATPase, C-terminal domain"/>
    <property type="match status" value="1"/>
</dbReference>
<dbReference type="SMART" id="SM00387">
    <property type="entry name" value="HATPase_c"/>
    <property type="match status" value="1"/>
</dbReference>
<reference evidence="18" key="2">
    <citation type="submission" date="2020-09" db="EMBL/GenBank/DDBJ databases">
        <authorList>
            <person name="Sun Q."/>
            <person name="Zhou Y."/>
        </authorList>
    </citation>
    <scope>NUCLEOTIDE SEQUENCE</scope>
    <source>
        <strain evidence="18">CGMCC 1.16134</strain>
    </source>
</reference>
<dbReference type="InterPro" id="IPR036890">
    <property type="entry name" value="HATPase_C_sf"/>
</dbReference>
<dbReference type="SUPFAM" id="SSF55874">
    <property type="entry name" value="ATPase domain of HSP90 chaperone/DNA topoisomerase II/histidine kinase"/>
    <property type="match status" value="1"/>
</dbReference>
<dbReference type="SMART" id="SM00304">
    <property type="entry name" value="HAMP"/>
    <property type="match status" value="1"/>
</dbReference>
<feature type="transmembrane region" description="Helical" evidence="15">
    <location>
        <begin position="18"/>
        <end position="37"/>
    </location>
</feature>
<evidence type="ECO:0000259" key="17">
    <source>
        <dbReference type="PROSITE" id="PS50885"/>
    </source>
</evidence>
<keyword evidence="14" id="KW-0175">Coiled coil</keyword>
<dbReference type="Pfam" id="PF02518">
    <property type="entry name" value="HATPase_c"/>
    <property type="match status" value="1"/>
</dbReference>
<evidence type="ECO:0000256" key="6">
    <source>
        <dbReference type="ARBA" id="ARBA00022679"/>
    </source>
</evidence>
<evidence type="ECO:0000256" key="5">
    <source>
        <dbReference type="ARBA" id="ARBA00022553"/>
    </source>
</evidence>
<feature type="coiled-coil region" evidence="14">
    <location>
        <begin position="104"/>
        <end position="138"/>
    </location>
</feature>
<evidence type="ECO:0000313" key="19">
    <source>
        <dbReference type="Proteomes" id="UP000637643"/>
    </source>
</evidence>
<evidence type="ECO:0000256" key="13">
    <source>
        <dbReference type="ARBA" id="ARBA00023136"/>
    </source>
</evidence>
<dbReference type="SUPFAM" id="SSF47384">
    <property type="entry name" value="Homodimeric domain of signal transducing histidine kinase"/>
    <property type="match status" value="1"/>
</dbReference>
<feature type="domain" description="HAMP" evidence="17">
    <location>
        <begin position="71"/>
        <end position="123"/>
    </location>
</feature>
<dbReference type="Pfam" id="PF00672">
    <property type="entry name" value="HAMP"/>
    <property type="match status" value="1"/>
</dbReference>
<evidence type="ECO:0000256" key="14">
    <source>
        <dbReference type="SAM" id="Coils"/>
    </source>
</evidence>
<evidence type="ECO:0000313" key="18">
    <source>
        <dbReference type="EMBL" id="GGF88281.1"/>
    </source>
</evidence>
<evidence type="ECO:0000259" key="16">
    <source>
        <dbReference type="PROSITE" id="PS50109"/>
    </source>
</evidence>
<dbReference type="InterPro" id="IPR003660">
    <property type="entry name" value="HAMP_dom"/>
</dbReference>
<dbReference type="SUPFAM" id="SSF158472">
    <property type="entry name" value="HAMP domain-like"/>
    <property type="match status" value="1"/>
</dbReference>
<evidence type="ECO:0000256" key="1">
    <source>
        <dbReference type="ARBA" id="ARBA00000085"/>
    </source>
</evidence>
<dbReference type="RefSeq" id="WP_229696221.1">
    <property type="nucleotide sequence ID" value="NZ_BMKR01000015.1"/>
</dbReference>
<organism evidence="18 19">
    <name type="scientific">Paenibacillus albidus</name>
    <dbReference type="NCBI Taxonomy" id="2041023"/>
    <lineage>
        <taxon>Bacteria</taxon>
        <taxon>Bacillati</taxon>
        <taxon>Bacillota</taxon>
        <taxon>Bacilli</taxon>
        <taxon>Bacillales</taxon>
        <taxon>Paenibacillaceae</taxon>
        <taxon>Paenibacillus</taxon>
    </lineage>
</organism>
<keyword evidence="11 15" id="KW-1133">Transmembrane helix</keyword>
<dbReference type="SMART" id="SM00388">
    <property type="entry name" value="HisKA"/>
    <property type="match status" value="1"/>
</dbReference>
<dbReference type="PANTHER" id="PTHR45528">
    <property type="entry name" value="SENSOR HISTIDINE KINASE CPXA"/>
    <property type="match status" value="1"/>
</dbReference>
<sequence length="358" mass="40856">MRPAPKQDKLFFKLIKSYVFFAFTLGVINLALLLLVLDTENEIIEITLPWLLLLGLLFSMNVYIYSRWTAKRITRPLESIAAAIRRMEKGHYTERLDITAGYEFSVIQQRFNDMAERLERTEEENHRLQASKQRMLADLSHDLKTPITTIQGYAKALQLGMVDNEAQKERILQLIYTKSTLVTTLVDDIFNLSKLDRPDYPLVAMQGDLAELLREIAADYYDQFEDKQFTLLLDIPHGEVLMDYDSNLMRRAISNLLSNALLHNPPGTEVSIRLSDADDTVRLFVIDNGVGISDQLKRVIFDPFVRGDAARQGDGGTGLGLAIARQTLELHGGELNLHNQHGKTEFELVLYKKRKSTQ</sequence>
<protein>
    <recommendedName>
        <fullName evidence="3">histidine kinase</fullName>
        <ecNumber evidence="3">2.7.13.3</ecNumber>
    </recommendedName>
</protein>
<dbReference type="PROSITE" id="PS50885">
    <property type="entry name" value="HAMP"/>
    <property type="match status" value="1"/>
</dbReference>
<evidence type="ECO:0000256" key="7">
    <source>
        <dbReference type="ARBA" id="ARBA00022692"/>
    </source>
</evidence>